<dbReference type="AlphaFoldDB" id="A0A6C0BUD3"/>
<accession>A0A6C0BUD3</accession>
<dbReference type="EMBL" id="MN739259">
    <property type="protein sequence ID" value="QHS95856.1"/>
    <property type="molecule type" value="Genomic_DNA"/>
</dbReference>
<protein>
    <submittedName>
        <fullName evidence="1">Uncharacterized protein</fullName>
    </submittedName>
</protein>
<name>A0A6C0BUD3_9ZZZZ</name>
<sequence>MGTVCSHTTDTAALELLSDAYPSHDDLWRFINPKQHIQKYGFLNSRGNSRWRIGFANKTFIVYDIKNDVSGVATVNDVSDDGFTLTATINYVVRQSVYAEQTTTKKHAISFEFSLKDDIKQNIQSYGWRTKVTVYEQGHFLEYVGLV</sequence>
<evidence type="ECO:0000313" key="1">
    <source>
        <dbReference type="EMBL" id="QHS95856.1"/>
    </source>
</evidence>
<reference evidence="1" key="1">
    <citation type="journal article" date="2020" name="Nature">
        <title>Giant virus diversity and host interactions through global metagenomics.</title>
        <authorList>
            <person name="Schulz F."/>
            <person name="Roux S."/>
            <person name="Paez-Espino D."/>
            <person name="Jungbluth S."/>
            <person name="Walsh D.A."/>
            <person name="Denef V.J."/>
            <person name="McMahon K.D."/>
            <person name="Konstantinidis K.T."/>
            <person name="Eloe-Fadrosh E.A."/>
            <person name="Kyrpides N.C."/>
            <person name="Woyke T."/>
        </authorList>
    </citation>
    <scope>NUCLEOTIDE SEQUENCE</scope>
    <source>
        <strain evidence="1">GVMAG-M-3300018868-6</strain>
    </source>
</reference>
<proteinExistence type="predicted"/>
<organism evidence="1">
    <name type="scientific">viral metagenome</name>
    <dbReference type="NCBI Taxonomy" id="1070528"/>
    <lineage>
        <taxon>unclassified sequences</taxon>
        <taxon>metagenomes</taxon>
        <taxon>organismal metagenomes</taxon>
    </lineage>
</organism>